<proteinExistence type="predicted"/>
<name>A0A2P2Q8I8_RHIMU</name>
<dbReference type="AlphaFoldDB" id="A0A2P2Q8I8"/>
<protein>
    <submittedName>
        <fullName evidence="1">Uncharacterized protein</fullName>
    </submittedName>
</protein>
<dbReference type="EMBL" id="GGEC01082822">
    <property type="protein sequence ID" value="MBX63306.1"/>
    <property type="molecule type" value="Transcribed_RNA"/>
</dbReference>
<sequence>MVRCTIHLTAHIYIYSKSNPLYILKDDHNFLFMCLVLL</sequence>
<accession>A0A2P2Q8I8</accession>
<reference evidence="1" key="1">
    <citation type="submission" date="2018-02" db="EMBL/GenBank/DDBJ databases">
        <title>Rhizophora mucronata_Transcriptome.</title>
        <authorList>
            <person name="Meera S.P."/>
            <person name="Sreeshan A."/>
            <person name="Augustine A."/>
        </authorList>
    </citation>
    <scope>NUCLEOTIDE SEQUENCE</scope>
    <source>
        <tissue evidence="1">Leaf</tissue>
    </source>
</reference>
<evidence type="ECO:0000313" key="1">
    <source>
        <dbReference type="EMBL" id="MBX63306.1"/>
    </source>
</evidence>
<organism evidence="1">
    <name type="scientific">Rhizophora mucronata</name>
    <name type="common">Asiatic mangrove</name>
    <dbReference type="NCBI Taxonomy" id="61149"/>
    <lineage>
        <taxon>Eukaryota</taxon>
        <taxon>Viridiplantae</taxon>
        <taxon>Streptophyta</taxon>
        <taxon>Embryophyta</taxon>
        <taxon>Tracheophyta</taxon>
        <taxon>Spermatophyta</taxon>
        <taxon>Magnoliopsida</taxon>
        <taxon>eudicotyledons</taxon>
        <taxon>Gunneridae</taxon>
        <taxon>Pentapetalae</taxon>
        <taxon>rosids</taxon>
        <taxon>fabids</taxon>
        <taxon>Malpighiales</taxon>
        <taxon>Rhizophoraceae</taxon>
        <taxon>Rhizophora</taxon>
    </lineage>
</organism>